<protein>
    <submittedName>
        <fullName evidence="1">Uncharacterized protein</fullName>
    </submittedName>
</protein>
<dbReference type="Proteomes" id="UP001338309">
    <property type="component" value="Unassembled WGS sequence"/>
</dbReference>
<keyword evidence="2" id="KW-1185">Reference proteome</keyword>
<dbReference type="EMBL" id="BTPD01000013">
    <property type="protein sequence ID" value="GMQ30896.1"/>
    <property type="molecule type" value="Genomic_DNA"/>
</dbReference>
<accession>A0ABQ6PSJ1</accession>
<name>A0ABQ6PSJ1_9BACT</name>
<proteinExistence type="predicted"/>
<sequence>MRQRGMILGLNLYPRVEPLADIGRSVGAAITINLNSVSLAIYVLFQIENYAPARDDFGVPSLTIG</sequence>
<evidence type="ECO:0000313" key="2">
    <source>
        <dbReference type="Proteomes" id="UP001338309"/>
    </source>
</evidence>
<comment type="caution">
    <text evidence="1">The sequence shown here is derived from an EMBL/GenBank/DDBJ whole genome shotgun (WGS) entry which is preliminary data.</text>
</comment>
<evidence type="ECO:0000313" key="1">
    <source>
        <dbReference type="EMBL" id="GMQ30896.1"/>
    </source>
</evidence>
<organism evidence="1 2">
    <name type="scientific">Algoriphagus confluentis</name>
    <dbReference type="NCBI Taxonomy" id="1697556"/>
    <lineage>
        <taxon>Bacteria</taxon>
        <taxon>Pseudomonadati</taxon>
        <taxon>Bacteroidota</taxon>
        <taxon>Cytophagia</taxon>
        <taxon>Cytophagales</taxon>
        <taxon>Cyclobacteriaceae</taxon>
        <taxon>Algoriphagus</taxon>
    </lineage>
</organism>
<gene>
    <name evidence="1" type="ORF">Aconfl_35390</name>
</gene>
<reference evidence="1 2" key="1">
    <citation type="submission" date="2023-08" db="EMBL/GenBank/DDBJ databases">
        <title>Draft genome sequence of Algoriphagus confluentis.</title>
        <authorList>
            <person name="Takatani N."/>
            <person name="Hosokawa M."/>
            <person name="Sawabe T."/>
        </authorList>
    </citation>
    <scope>NUCLEOTIDE SEQUENCE [LARGE SCALE GENOMIC DNA]</scope>
    <source>
        <strain evidence="1 2">NBRC 111222</strain>
    </source>
</reference>